<dbReference type="OrthoDB" id="365981at2759"/>
<keyword evidence="4" id="KW-0547">Nucleotide-binding</keyword>
<keyword evidence="5" id="KW-0067">ATP-binding</keyword>
<dbReference type="GO" id="GO:0006270">
    <property type="term" value="P:DNA replication initiation"/>
    <property type="evidence" value="ECO:0007669"/>
    <property type="project" value="TreeGrafter"/>
</dbReference>
<organism evidence="10 11">
    <name type="scientific">Babjeviella inositovora NRRL Y-12698</name>
    <dbReference type="NCBI Taxonomy" id="984486"/>
    <lineage>
        <taxon>Eukaryota</taxon>
        <taxon>Fungi</taxon>
        <taxon>Dikarya</taxon>
        <taxon>Ascomycota</taxon>
        <taxon>Saccharomycotina</taxon>
        <taxon>Pichiomycetes</taxon>
        <taxon>Serinales incertae sedis</taxon>
        <taxon>Babjeviella</taxon>
    </lineage>
</organism>
<gene>
    <name evidence="10" type="ORF">BABINDRAFT_160795</name>
</gene>
<evidence type="ECO:0000256" key="2">
    <source>
        <dbReference type="ARBA" id="ARBA00006269"/>
    </source>
</evidence>
<dbReference type="SUPFAM" id="SSF52540">
    <property type="entry name" value="P-loop containing nucleoside triphosphate hydrolases"/>
    <property type="match status" value="1"/>
</dbReference>
<dbReference type="Pfam" id="PF13191">
    <property type="entry name" value="AAA_16"/>
    <property type="match status" value="1"/>
</dbReference>
<dbReference type="STRING" id="984486.A0A1E3QS62"/>
<dbReference type="Pfam" id="PF21639">
    <property type="entry name" value="ORC5_lid"/>
    <property type="match status" value="1"/>
</dbReference>
<evidence type="ECO:0000256" key="4">
    <source>
        <dbReference type="ARBA" id="ARBA00022741"/>
    </source>
</evidence>
<dbReference type="PANTHER" id="PTHR12705:SF0">
    <property type="entry name" value="ORIGIN RECOGNITION COMPLEX SUBUNIT 5"/>
    <property type="match status" value="1"/>
</dbReference>
<evidence type="ECO:0000259" key="7">
    <source>
        <dbReference type="Pfam" id="PF13191"/>
    </source>
</evidence>
<dbReference type="RefSeq" id="XP_018985849.1">
    <property type="nucleotide sequence ID" value="XM_019128455.1"/>
</dbReference>
<sequence>MASTTSSVLCRSTQSELLDAFLSGGQANVAVLPPALIIHGPSSTGKTFTLRHFLTLSSFKHTLVQCEECVTQRLLLQRCLRSYIADSGSTPPTDLDTSCDSFSSFMVSLEQFSVHASYTQPHLLVLDRIDRCMEPPTDLFAQFGRLYEQCSVNLCVVFVYSSPDPRTLLTSSIPHVYFPRYTQDEVVEILSTKMICQFPGEFTITDTAAMDFWVKYVKIVVDSIAAYTGTDIILIQEILMKIWTPFIAPLVSGQFKINEFIRLFRHGLHLFGDFAIADDLLESHPGHLLPSNIPLHSKYILIAAYLASFNESRYDSLFFSKLKHARADRRFGGRKVRGNSKAAARISNRMLAASPFDLERLLAILHAIYQENYDGKLVVSFDDEGKGETETSLASGALVNTIDVESQIATLISLRLIVKTGNGVHGDLLAGKVRLRCNVGWSFIAGLAKDIGMDVEGYILE</sequence>
<keyword evidence="6" id="KW-0539">Nucleus</keyword>
<evidence type="ECO:0000313" key="11">
    <source>
        <dbReference type="Proteomes" id="UP000094336"/>
    </source>
</evidence>
<evidence type="ECO:0000259" key="8">
    <source>
        <dbReference type="Pfam" id="PF14630"/>
    </source>
</evidence>
<dbReference type="Proteomes" id="UP000094336">
    <property type="component" value="Unassembled WGS sequence"/>
</dbReference>
<feature type="domain" description="Origin recognition complex subunit 5 C-terminal" evidence="8">
    <location>
        <begin position="293"/>
        <end position="458"/>
    </location>
</feature>
<dbReference type="InterPro" id="IPR027417">
    <property type="entry name" value="P-loop_NTPase"/>
</dbReference>
<comment type="similarity">
    <text evidence="2">Belongs to the ORC5 family.</text>
</comment>
<dbReference type="GO" id="GO:0005664">
    <property type="term" value="C:nuclear origin of replication recognition complex"/>
    <property type="evidence" value="ECO:0007669"/>
    <property type="project" value="TreeGrafter"/>
</dbReference>
<accession>A0A1E3QS62</accession>
<dbReference type="InterPro" id="IPR048866">
    <property type="entry name" value="ORC5_lid"/>
</dbReference>
<dbReference type="AlphaFoldDB" id="A0A1E3QS62"/>
<evidence type="ECO:0000256" key="5">
    <source>
        <dbReference type="ARBA" id="ARBA00022840"/>
    </source>
</evidence>
<evidence type="ECO:0000256" key="3">
    <source>
        <dbReference type="ARBA" id="ARBA00022705"/>
    </source>
</evidence>
<feature type="domain" description="ORC5 lid" evidence="9">
    <location>
        <begin position="213"/>
        <end position="271"/>
    </location>
</feature>
<proteinExistence type="inferred from homology"/>
<dbReference type="InterPro" id="IPR020796">
    <property type="entry name" value="ORC5"/>
</dbReference>
<protein>
    <submittedName>
        <fullName evidence="10">Uncharacterized protein</fullName>
    </submittedName>
</protein>
<dbReference type="GeneID" id="30146308"/>
<keyword evidence="3" id="KW-0235">DNA replication</keyword>
<dbReference type="EMBL" id="KV454429">
    <property type="protein sequence ID" value="ODQ80521.1"/>
    <property type="molecule type" value="Genomic_DNA"/>
</dbReference>
<reference evidence="11" key="1">
    <citation type="submission" date="2016-05" db="EMBL/GenBank/DDBJ databases">
        <title>Comparative genomics of biotechnologically important yeasts.</title>
        <authorList>
            <consortium name="DOE Joint Genome Institute"/>
            <person name="Riley R."/>
            <person name="Haridas S."/>
            <person name="Wolfe K.H."/>
            <person name="Lopes M.R."/>
            <person name="Hittinger C.T."/>
            <person name="Goker M."/>
            <person name="Salamov A."/>
            <person name="Wisecaver J."/>
            <person name="Long T.M."/>
            <person name="Aerts A.L."/>
            <person name="Barry K."/>
            <person name="Choi C."/>
            <person name="Clum A."/>
            <person name="Coughlan A.Y."/>
            <person name="Deshpande S."/>
            <person name="Douglass A.P."/>
            <person name="Hanson S.J."/>
            <person name="Klenk H.-P."/>
            <person name="Labutti K."/>
            <person name="Lapidus A."/>
            <person name="Lindquist E."/>
            <person name="Lipzen A."/>
            <person name="Meier-Kolthoff J.P."/>
            <person name="Ohm R.A."/>
            <person name="Otillar R.P."/>
            <person name="Pangilinan J."/>
            <person name="Peng Y."/>
            <person name="Rokas A."/>
            <person name="Rosa C.A."/>
            <person name="Scheuner C."/>
            <person name="Sibirny A.A."/>
            <person name="Slot J.C."/>
            <person name="Stielow J.B."/>
            <person name="Sun H."/>
            <person name="Kurtzman C.P."/>
            <person name="Blackwell M."/>
            <person name="Grigoriev I.V."/>
            <person name="Jeffries T.W."/>
        </authorList>
    </citation>
    <scope>NUCLEOTIDE SEQUENCE [LARGE SCALE GENOMIC DNA]</scope>
    <source>
        <strain evidence="11">NRRL Y-12698</strain>
    </source>
</reference>
<dbReference type="Gene3D" id="1.10.8.60">
    <property type="match status" value="1"/>
</dbReference>
<evidence type="ECO:0000256" key="6">
    <source>
        <dbReference type="ARBA" id="ARBA00023242"/>
    </source>
</evidence>
<comment type="subcellular location">
    <subcellularLocation>
        <location evidence="1">Nucleus</location>
    </subcellularLocation>
</comment>
<keyword evidence="11" id="KW-1185">Reference proteome</keyword>
<evidence type="ECO:0000259" key="9">
    <source>
        <dbReference type="Pfam" id="PF21639"/>
    </source>
</evidence>
<dbReference type="Gene3D" id="3.40.50.300">
    <property type="entry name" value="P-loop containing nucleotide triphosphate hydrolases"/>
    <property type="match status" value="1"/>
</dbReference>
<dbReference type="PANTHER" id="PTHR12705">
    <property type="entry name" value="ORIGIN RECOGNITION COMPLEX SUBUNIT 5"/>
    <property type="match status" value="1"/>
</dbReference>
<name>A0A1E3QS62_9ASCO</name>
<evidence type="ECO:0000256" key="1">
    <source>
        <dbReference type="ARBA" id="ARBA00004123"/>
    </source>
</evidence>
<dbReference type="InterPro" id="IPR047088">
    <property type="entry name" value="ORC5_C"/>
</dbReference>
<feature type="domain" description="Orc1-like AAA ATPase" evidence="7">
    <location>
        <begin position="8"/>
        <end position="157"/>
    </location>
</feature>
<dbReference type="InterPro" id="IPR041664">
    <property type="entry name" value="AAA_16"/>
</dbReference>
<dbReference type="GO" id="GO:0003688">
    <property type="term" value="F:DNA replication origin binding"/>
    <property type="evidence" value="ECO:0007669"/>
    <property type="project" value="TreeGrafter"/>
</dbReference>
<evidence type="ECO:0000313" key="10">
    <source>
        <dbReference type="EMBL" id="ODQ80521.1"/>
    </source>
</evidence>
<dbReference type="Pfam" id="PF14630">
    <property type="entry name" value="ORC5_C"/>
    <property type="match status" value="1"/>
</dbReference>